<dbReference type="Gene3D" id="3.40.720.10">
    <property type="entry name" value="Alkaline Phosphatase, subunit A"/>
    <property type="match status" value="1"/>
</dbReference>
<dbReference type="InterPro" id="IPR017850">
    <property type="entry name" value="Alkaline_phosphatase_core_sf"/>
</dbReference>
<sequence>MTTLNKIIFSIALYLISISVFSQNHKHLVIISIDGFRPDFYLEKKWPTPNLKSLAKNGVYVNGVNGIFPTVTYPSHTTLVTGVGPDKHGVYYNTEIDDKGQSRNWIYDFSSIQEQTLWEVAKEKGLTTASVSWPITANCPFIDYNIPEIWSFQNPLDRRDATKKYANPKGLFEETIDNATGKLDIDEYNLTSLAMDQNLARIASYILKEYKPNLLTIHLPNTDGAQHKQGREGDLVMKAIAGADQAVSTIIEGLKKADLLNQTDIIITGDHGFVTVHTTISPNIWLNQLGLLSKENNQKDKAFFFSTGGSAFLHLKDKNDKNTLQKIRQKLNNLPYSIKKMFRIISKEEMITRGADPNAVLAISGTNGYGFSNKRDGNLLNNTHGGKHGYYPDNRNIQTGFIGFGPSFQKNRLIPEIQIEDIAPLAAKLLGTNLKNSKGVIYKSMLISKK</sequence>
<evidence type="ECO:0000313" key="1">
    <source>
        <dbReference type="EMBL" id="RPD96669.1"/>
    </source>
</evidence>
<dbReference type="PANTHER" id="PTHR10151:SF120">
    <property type="entry name" value="BIS(5'-ADENOSYL)-TRIPHOSPHATASE"/>
    <property type="match status" value="1"/>
</dbReference>
<dbReference type="EMBL" id="RPFJ01000011">
    <property type="protein sequence ID" value="RPD96669.1"/>
    <property type="molecule type" value="Genomic_DNA"/>
</dbReference>
<keyword evidence="2" id="KW-1185">Reference proteome</keyword>
<name>A0A3N4NYJ1_9FLAO</name>
<dbReference type="RefSeq" id="WP_123898045.1">
    <property type="nucleotide sequence ID" value="NZ_RPFJ01000011.1"/>
</dbReference>
<gene>
    <name evidence="1" type="ORF">EGM88_09925</name>
</gene>
<organism evidence="1 2">
    <name type="scientific">Aureibaculum marinum</name>
    <dbReference type="NCBI Taxonomy" id="2487930"/>
    <lineage>
        <taxon>Bacteria</taxon>
        <taxon>Pseudomonadati</taxon>
        <taxon>Bacteroidota</taxon>
        <taxon>Flavobacteriia</taxon>
        <taxon>Flavobacteriales</taxon>
        <taxon>Flavobacteriaceae</taxon>
        <taxon>Aureibaculum</taxon>
    </lineage>
</organism>
<protein>
    <submittedName>
        <fullName evidence="1">Alkaline phosphatase family protein</fullName>
    </submittedName>
</protein>
<dbReference type="PANTHER" id="PTHR10151">
    <property type="entry name" value="ECTONUCLEOTIDE PYROPHOSPHATASE/PHOSPHODIESTERASE"/>
    <property type="match status" value="1"/>
</dbReference>
<dbReference type="OrthoDB" id="9779418at2"/>
<comment type="caution">
    <text evidence="1">The sequence shown here is derived from an EMBL/GenBank/DDBJ whole genome shotgun (WGS) entry which is preliminary data.</text>
</comment>
<dbReference type="CDD" id="cd16018">
    <property type="entry name" value="Enpp"/>
    <property type="match status" value="1"/>
</dbReference>
<dbReference type="InterPro" id="IPR002591">
    <property type="entry name" value="Phosphodiest/P_Trfase"/>
</dbReference>
<dbReference type="SUPFAM" id="SSF53649">
    <property type="entry name" value="Alkaline phosphatase-like"/>
    <property type="match status" value="1"/>
</dbReference>
<evidence type="ECO:0000313" key="2">
    <source>
        <dbReference type="Proteomes" id="UP000270856"/>
    </source>
</evidence>
<dbReference type="GO" id="GO:0016787">
    <property type="term" value="F:hydrolase activity"/>
    <property type="evidence" value="ECO:0007669"/>
    <property type="project" value="UniProtKB-ARBA"/>
</dbReference>
<dbReference type="Pfam" id="PF01663">
    <property type="entry name" value="Phosphodiest"/>
    <property type="match status" value="1"/>
</dbReference>
<proteinExistence type="predicted"/>
<dbReference type="AlphaFoldDB" id="A0A3N4NYJ1"/>
<accession>A0A3N4NYJ1</accession>
<dbReference type="Proteomes" id="UP000270856">
    <property type="component" value="Unassembled WGS sequence"/>
</dbReference>
<reference evidence="1 2" key="1">
    <citation type="submission" date="2018-11" db="EMBL/GenBank/DDBJ databases">
        <title>Aureibaculum marinum gen. nov., sp. nov., a member of the family Flavobacteriaceae isolated from the Bohai Sea.</title>
        <authorList>
            <person name="Ji X."/>
        </authorList>
    </citation>
    <scope>NUCLEOTIDE SEQUENCE [LARGE SCALE GENOMIC DNA]</scope>
    <source>
        <strain evidence="1 2">BH-SD17</strain>
    </source>
</reference>